<evidence type="ECO:0000256" key="1">
    <source>
        <dbReference type="SAM" id="MobiDB-lite"/>
    </source>
</evidence>
<dbReference type="EMBL" id="CTEF01000001">
    <property type="protein sequence ID" value="CQD13009.1"/>
    <property type="molecule type" value="Genomic_DNA"/>
</dbReference>
<gene>
    <name evidence="3" type="ORF">BN970_02717</name>
</gene>
<evidence type="ECO:0000313" key="4">
    <source>
        <dbReference type="Proteomes" id="UP000182227"/>
    </source>
</evidence>
<feature type="transmembrane region" description="Helical" evidence="2">
    <location>
        <begin position="33"/>
        <end position="56"/>
    </location>
</feature>
<organism evidence="3 4">
    <name type="scientific">Mycolicibacterium conceptionense</name>
    <dbReference type="NCBI Taxonomy" id="451644"/>
    <lineage>
        <taxon>Bacteria</taxon>
        <taxon>Bacillati</taxon>
        <taxon>Actinomycetota</taxon>
        <taxon>Actinomycetes</taxon>
        <taxon>Mycobacteriales</taxon>
        <taxon>Mycobacteriaceae</taxon>
        <taxon>Mycolicibacterium</taxon>
    </lineage>
</organism>
<reference evidence="3 4" key="1">
    <citation type="submission" date="2015-03" db="EMBL/GenBank/DDBJ databases">
        <authorList>
            <person name="Murphy D."/>
        </authorList>
    </citation>
    <scope>NUCLEOTIDE SEQUENCE [LARGE SCALE GENOMIC DNA]</scope>
    <source>
        <strain evidence="3 4">D16</strain>
    </source>
</reference>
<accession>A0A0U1DG33</accession>
<keyword evidence="2" id="KW-1133">Transmembrane helix</keyword>
<protein>
    <submittedName>
        <fullName evidence="3">Putative transmembrane protein</fullName>
    </submittedName>
</protein>
<proteinExistence type="predicted"/>
<evidence type="ECO:0000256" key="2">
    <source>
        <dbReference type="SAM" id="Phobius"/>
    </source>
</evidence>
<dbReference type="AlphaFoldDB" id="A0A0U1DG33"/>
<dbReference type="Proteomes" id="UP000182227">
    <property type="component" value="Unassembled WGS sequence"/>
</dbReference>
<feature type="region of interest" description="Disordered" evidence="1">
    <location>
        <begin position="79"/>
        <end position="99"/>
    </location>
</feature>
<keyword evidence="2" id="KW-0472">Membrane</keyword>
<evidence type="ECO:0000313" key="3">
    <source>
        <dbReference type="EMBL" id="CQD13009.1"/>
    </source>
</evidence>
<keyword evidence="2 3" id="KW-0812">Transmembrane</keyword>
<name>A0A0U1DG33_9MYCO</name>
<feature type="transmembrane region" description="Helical" evidence="2">
    <location>
        <begin position="7"/>
        <end position="27"/>
    </location>
</feature>
<sequence>MRNRLRVLAFDVAAPLAAIAALVYIGLALGWPLWWVSLCSVLCLLIVQGVIVNVVLARRDGVTLGTNDALRLRLAVAGQTHRQRGDGTAGGAEQDRRTLARRQRRAVALALSAGPALLRGALRGELREPVREPLHA</sequence>